<organism evidence="1 2">
    <name type="scientific">Runella defluvii</name>
    <dbReference type="NCBI Taxonomy" id="370973"/>
    <lineage>
        <taxon>Bacteria</taxon>
        <taxon>Pseudomonadati</taxon>
        <taxon>Bacteroidota</taxon>
        <taxon>Cytophagia</taxon>
        <taxon>Cytophagales</taxon>
        <taxon>Spirosomataceae</taxon>
        <taxon>Runella</taxon>
    </lineage>
</organism>
<evidence type="ECO:0000313" key="1">
    <source>
        <dbReference type="EMBL" id="MBB3837978.1"/>
    </source>
</evidence>
<keyword evidence="2" id="KW-1185">Reference proteome</keyword>
<protein>
    <submittedName>
        <fullName evidence="1">Putative membrane protein</fullName>
    </submittedName>
</protein>
<evidence type="ECO:0000313" key="2">
    <source>
        <dbReference type="Proteomes" id="UP000541352"/>
    </source>
</evidence>
<name>A0A7W5ZIN5_9BACT</name>
<reference evidence="1 2" key="1">
    <citation type="submission" date="2020-08" db="EMBL/GenBank/DDBJ databases">
        <title>Genomic Encyclopedia of Type Strains, Phase IV (KMG-IV): sequencing the most valuable type-strain genomes for metagenomic binning, comparative biology and taxonomic classification.</title>
        <authorList>
            <person name="Goeker M."/>
        </authorList>
    </citation>
    <scope>NUCLEOTIDE SEQUENCE [LARGE SCALE GENOMIC DNA]</scope>
    <source>
        <strain evidence="1 2">DSM 17976</strain>
    </source>
</reference>
<sequence>MSNRYVKESFSYWTSHPDDITEADIPHLKEASDLYPYCQTLRVLIAKATALHQPEVAEVPIQKAAAYSISRNTLRKLIQNEFQWSPNLKSKKFENVLWPADYQKKEVESLAKPRWNLPELPKISLFDEPLDSLQQKTLMPELPPIDDTTLRENVLQNDLEQIESSTAEENVKLHRELERQIQMDIIDSFIENEARIGPIRANLNDVVNVEPEDLAKKRNSTVRREVVSEGMARIMVRQGKIERAIEIYEQLMLKKPEKKAYFAEKIKDLTTE</sequence>
<dbReference type="EMBL" id="JACIBY010000003">
    <property type="protein sequence ID" value="MBB3837978.1"/>
    <property type="molecule type" value="Genomic_DNA"/>
</dbReference>
<gene>
    <name evidence="1" type="ORF">FHS57_001975</name>
</gene>
<accession>A0A7W5ZIN5</accession>
<dbReference type="AlphaFoldDB" id="A0A7W5ZIN5"/>
<dbReference type="RefSeq" id="WP_183972957.1">
    <property type="nucleotide sequence ID" value="NZ_JACIBY010000003.1"/>
</dbReference>
<proteinExistence type="predicted"/>
<dbReference type="Proteomes" id="UP000541352">
    <property type="component" value="Unassembled WGS sequence"/>
</dbReference>
<comment type="caution">
    <text evidence="1">The sequence shown here is derived from an EMBL/GenBank/DDBJ whole genome shotgun (WGS) entry which is preliminary data.</text>
</comment>